<keyword evidence="4 7" id="KW-0812">Transmembrane</keyword>
<dbReference type="GO" id="GO:0055085">
    <property type="term" value="P:transmembrane transport"/>
    <property type="evidence" value="ECO:0007669"/>
    <property type="project" value="InterPro"/>
</dbReference>
<reference evidence="9 10" key="1">
    <citation type="submission" date="2020-01" db="EMBL/GenBank/DDBJ databases">
        <title>Paenibacillus soybeanensis sp. nov. isolated from the nodules of soybean (Glycine max(L.) Merr).</title>
        <authorList>
            <person name="Wang H."/>
        </authorList>
    </citation>
    <scope>NUCLEOTIDE SEQUENCE [LARGE SCALE GENOMIC DNA]</scope>
    <source>
        <strain evidence="9 10">DSM 23054</strain>
    </source>
</reference>
<dbReference type="SUPFAM" id="SSF161098">
    <property type="entry name" value="MetI-like"/>
    <property type="match status" value="1"/>
</dbReference>
<feature type="domain" description="ABC transmembrane type-1" evidence="8">
    <location>
        <begin position="72"/>
        <end position="287"/>
    </location>
</feature>
<feature type="transmembrane region" description="Helical" evidence="7">
    <location>
        <begin position="213"/>
        <end position="234"/>
    </location>
</feature>
<feature type="transmembrane region" description="Helical" evidence="7">
    <location>
        <begin position="268"/>
        <end position="291"/>
    </location>
</feature>
<name>A0A7X5C1I8_9BACL</name>
<feature type="transmembrane region" description="Helical" evidence="7">
    <location>
        <begin position="76"/>
        <end position="98"/>
    </location>
</feature>
<keyword evidence="5 7" id="KW-1133">Transmembrane helix</keyword>
<proteinExistence type="inferred from homology"/>
<dbReference type="EMBL" id="JAAAMU010000007">
    <property type="protein sequence ID" value="NBC70320.1"/>
    <property type="molecule type" value="Genomic_DNA"/>
</dbReference>
<gene>
    <name evidence="9" type="ORF">GT003_15070</name>
</gene>
<evidence type="ECO:0000256" key="7">
    <source>
        <dbReference type="RuleBase" id="RU363032"/>
    </source>
</evidence>
<comment type="subcellular location">
    <subcellularLocation>
        <location evidence="1 7">Cell membrane</location>
        <topology evidence="1 7">Multi-pass membrane protein</topology>
    </subcellularLocation>
</comment>
<dbReference type="Proteomes" id="UP000558113">
    <property type="component" value="Unassembled WGS sequence"/>
</dbReference>
<evidence type="ECO:0000256" key="6">
    <source>
        <dbReference type="ARBA" id="ARBA00023136"/>
    </source>
</evidence>
<dbReference type="InterPro" id="IPR050809">
    <property type="entry name" value="UgpAE/MalFG_permease"/>
</dbReference>
<evidence type="ECO:0000256" key="1">
    <source>
        <dbReference type="ARBA" id="ARBA00004651"/>
    </source>
</evidence>
<dbReference type="PROSITE" id="PS50928">
    <property type="entry name" value="ABC_TM1"/>
    <property type="match status" value="1"/>
</dbReference>
<organism evidence="9 10">
    <name type="scientific">Paenibacillus sacheonensis</name>
    <dbReference type="NCBI Taxonomy" id="742054"/>
    <lineage>
        <taxon>Bacteria</taxon>
        <taxon>Bacillati</taxon>
        <taxon>Bacillota</taxon>
        <taxon>Bacilli</taxon>
        <taxon>Bacillales</taxon>
        <taxon>Paenibacillaceae</taxon>
        <taxon>Paenibacillus</taxon>
    </lineage>
</organism>
<dbReference type="RefSeq" id="WP_161699165.1">
    <property type="nucleotide sequence ID" value="NZ_JAAAMU010000007.1"/>
</dbReference>
<protein>
    <submittedName>
        <fullName evidence="9">ABC transporter permease subunit</fullName>
    </submittedName>
</protein>
<sequence>MITKLFKNDQFHYHVMLIPVFIVFILFNVFPIYGVVLAFKHFVPTKGVLGSPWAGLEHYHFLVQNPEIWRVLRNTLLISVGKLVTLLVLPIILALMLNELRTKWFKRTVQTITYLPHFLSWVILAGIFRDIFSTHGIINYMMESIFHIKPIMYLGSNIWFRPIIILSNMWKEMGFSTIIYLAALTSISPTLYEAAEIDGAGRIQKIWHVSIPGIAVIIALLATLSLNGILYAGFDQIYNLYNVIVYDTADVIETWVFRNGLVGAQYEIGTAVSLVNSLMGLILIALTYTLAYRYANYRIF</sequence>
<evidence type="ECO:0000256" key="3">
    <source>
        <dbReference type="ARBA" id="ARBA00022475"/>
    </source>
</evidence>
<evidence type="ECO:0000313" key="9">
    <source>
        <dbReference type="EMBL" id="NBC70320.1"/>
    </source>
</evidence>
<dbReference type="OrthoDB" id="9785836at2"/>
<evidence type="ECO:0000313" key="10">
    <source>
        <dbReference type="Proteomes" id="UP000558113"/>
    </source>
</evidence>
<dbReference type="GO" id="GO:0005886">
    <property type="term" value="C:plasma membrane"/>
    <property type="evidence" value="ECO:0007669"/>
    <property type="project" value="UniProtKB-SubCell"/>
</dbReference>
<dbReference type="InterPro" id="IPR035906">
    <property type="entry name" value="MetI-like_sf"/>
</dbReference>
<dbReference type="CDD" id="cd06261">
    <property type="entry name" value="TM_PBP2"/>
    <property type="match status" value="1"/>
</dbReference>
<dbReference type="Pfam" id="PF00528">
    <property type="entry name" value="BPD_transp_1"/>
    <property type="match status" value="1"/>
</dbReference>
<feature type="transmembrane region" description="Helical" evidence="7">
    <location>
        <begin position="12"/>
        <end position="39"/>
    </location>
</feature>
<dbReference type="InterPro" id="IPR000515">
    <property type="entry name" value="MetI-like"/>
</dbReference>
<keyword evidence="2 7" id="KW-0813">Transport</keyword>
<evidence type="ECO:0000256" key="4">
    <source>
        <dbReference type="ARBA" id="ARBA00022692"/>
    </source>
</evidence>
<comment type="similarity">
    <text evidence="7">Belongs to the binding-protein-dependent transport system permease family.</text>
</comment>
<keyword evidence="3" id="KW-1003">Cell membrane</keyword>
<dbReference type="Gene3D" id="1.10.3720.10">
    <property type="entry name" value="MetI-like"/>
    <property type="match status" value="1"/>
</dbReference>
<evidence type="ECO:0000256" key="5">
    <source>
        <dbReference type="ARBA" id="ARBA00022989"/>
    </source>
</evidence>
<dbReference type="PANTHER" id="PTHR43227">
    <property type="entry name" value="BLL4140 PROTEIN"/>
    <property type="match status" value="1"/>
</dbReference>
<comment type="caution">
    <text evidence="9">The sequence shown here is derived from an EMBL/GenBank/DDBJ whole genome shotgun (WGS) entry which is preliminary data.</text>
</comment>
<dbReference type="AlphaFoldDB" id="A0A7X5C1I8"/>
<keyword evidence="6 7" id="KW-0472">Membrane</keyword>
<evidence type="ECO:0000259" key="8">
    <source>
        <dbReference type="PROSITE" id="PS50928"/>
    </source>
</evidence>
<accession>A0A7X5C1I8</accession>
<evidence type="ECO:0000256" key="2">
    <source>
        <dbReference type="ARBA" id="ARBA00022448"/>
    </source>
</evidence>
<feature type="transmembrane region" description="Helical" evidence="7">
    <location>
        <begin position="118"/>
        <end position="138"/>
    </location>
</feature>
<keyword evidence="10" id="KW-1185">Reference proteome</keyword>
<dbReference type="PANTHER" id="PTHR43227:SF11">
    <property type="entry name" value="BLL4140 PROTEIN"/>
    <property type="match status" value="1"/>
</dbReference>